<dbReference type="SUPFAM" id="SSF54909">
    <property type="entry name" value="Dimeric alpha+beta barrel"/>
    <property type="match status" value="1"/>
</dbReference>
<dbReference type="AlphaFoldDB" id="A0A8H7AJL1"/>
<dbReference type="PANTHER" id="PTHR33178">
    <property type="match status" value="1"/>
</dbReference>
<proteinExistence type="predicted"/>
<sequence length="116" mass="12696">MSNIVHVVLFQFKPEVSPETVLDVCKQMLSLKERCVSATTNKPYVKSIVGGLDNSPEGNQAGITHGFVVEFESAEDRDYYVLEDPTHIAFTKFAGEVLANAIVVDFNPGSFGTTKI</sequence>
<name>A0A8H7AJL1_9EURO</name>
<evidence type="ECO:0000313" key="3">
    <source>
        <dbReference type="EMBL" id="KAF7509339.1"/>
    </source>
</evidence>
<feature type="domain" description="Stress-response A/B barrel" evidence="2">
    <location>
        <begin position="4"/>
        <end position="106"/>
    </location>
</feature>
<keyword evidence="4" id="KW-1185">Reference proteome</keyword>
<protein>
    <recommendedName>
        <fullName evidence="2">Stress-response A/B barrel domain-containing protein</fullName>
    </recommendedName>
</protein>
<evidence type="ECO:0000313" key="4">
    <source>
        <dbReference type="Proteomes" id="UP000606974"/>
    </source>
</evidence>
<dbReference type="OrthoDB" id="1601230at2759"/>
<gene>
    <name evidence="3" type="ORF">GJ744_008062</name>
</gene>
<evidence type="ECO:0000259" key="2">
    <source>
        <dbReference type="PROSITE" id="PS51502"/>
    </source>
</evidence>
<dbReference type="PANTHER" id="PTHR33178:SF10">
    <property type="entry name" value="STRESS-RESPONSE A_B BARREL DOMAIN-CONTAINING PROTEIN"/>
    <property type="match status" value="1"/>
</dbReference>
<dbReference type="InterPro" id="IPR013097">
    <property type="entry name" value="Dabb"/>
</dbReference>
<dbReference type="Proteomes" id="UP000606974">
    <property type="component" value="Unassembled WGS sequence"/>
</dbReference>
<dbReference type="Gene3D" id="3.30.70.100">
    <property type="match status" value="1"/>
</dbReference>
<dbReference type="EMBL" id="JAACFV010000042">
    <property type="protein sequence ID" value="KAF7509339.1"/>
    <property type="molecule type" value="Genomic_DNA"/>
</dbReference>
<reference evidence="3" key="1">
    <citation type="submission" date="2020-02" db="EMBL/GenBank/DDBJ databases">
        <authorList>
            <person name="Palmer J.M."/>
        </authorList>
    </citation>
    <scope>NUCLEOTIDE SEQUENCE</scope>
    <source>
        <strain evidence="3">EPUS1.4</strain>
        <tissue evidence="3">Thallus</tissue>
    </source>
</reference>
<dbReference type="PROSITE" id="PS51502">
    <property type="entry name" value="S_R_A_B_BARREL"/>
    <property type="match status" value="1"/>
</dbReference>
<organism evidence="3 4">
    <name type="scientific">Endocarpon pusillum</name>
    <dbReference type="NCBI Taxonomy" id="364733"/>
    <lineage>
        <taxon>Eukaryota</taxon>
        <taxon>Fungi</taxon>
        <taxon>Dikarya</taxon>
        <taxon>Ascomycota</taxon>
        <taxon>Pezizomycotina</taxon>
        <taxon>Eurotiomycetes</taxon>
        <taxon>Chaetothyriomycetidae</taxon>
        <taxon>Verrucariales</taxon>
        <taxon>Verrucariaceae</taxon>
        <taxon>Endocarpon</taxon>
    </lineage>
</organism>
<dbReference type="InterPro" id="IPR044662">
    <property type="entry name" value="HS1/DABB1-like"/>
</dbReference>
<dbReference type="Pfam" id="PF07876">
    <property type="entry name" value="Dabb"/>
    <property type="match status" value="1"/>
</dbReference>
<accession>A0A8H7AJL1</accession>
<comment type="subunit">
    <text evidence="1">Homodimer.</text>
</comment>
<comment type="caution">
    <text evidence="3">The sequence shown here is derived from an EMBL/GenBank/DDBJ whole genome shotgun (WGS) entry which is preliminary data.</text>
</comment>
<dbReference type="InterPro" id="IPR011008">
    <property type="entry name" value="Dimeric_a/b-barrel"/>
</dbReference>
<evidence type="ECO:0000256" key="1">
    <source>
        <dbReference type="ARBA" id="ARBA00011738"/>
    </source>
</evidence>
<dbReference type="SMART" id="SM00886">
    <property type="entry name" value="Dabb"/>
    <property type="match status" value="1"/>
</dbReference>